<evidence type="ECO:0000259" key="3">
    <source>
        <dbReference type="Pfam" id="PF13473"/>
    </source>
</evidence>
<feature type="region of interest" description="Disordered" evidence="1">
    <location>
        <begin position="52"/>
        <end position="79"/>
    </location>
</feature>
<dbReference type="InterPro" id="IPR052721">
    <property type="entry name" value="ET_Amicyanin"/>
</dbReference>
<dbReference type="RefSeq" id="WP_083168569.1">
    <property type="nucleotide sequence ID" value="NZ_MVHF01000042.1"/>
</dbReference>
<proteinExistence type="predicted"/>
<feature type="domain" description="EfeO-type cupredoxin-like" evidence="3">
    <location>
        <begin position="80"/>
        <end position="161"/>
    </location>
</feature>
<dbReference type="PROSITE" id="PS51257">
    <property type="entry name" value="PROKAR_LIPOPROTEIN"/>
    <property type="match status" value="1"/>
</dbReference>
<evidence type="ECO:0000256" key="1">
    <source>
        <dbReference type="SAM" id="MobiDB-lite"/>
    </source>
</evidence>
<dbReference type="Proteomes" id="UP000192448">
    <property type="component" value="Unassembled WGS sequence"/>
</dbReference>
<dbReference type="Gene3D" id="2.60.40.420">
    <property type="entry name" value="Cupredoxins - blue copper proteins"/>
    <property type="match status" value="1"/>
</dbReference>
<dbReference type="STRING" id="1927124.BST13_29540"/>
<name>A0A1X0ADA1_9MYCO</name>
<gene>
    <name evidence="4" type="ORF">BST13_29540</name>
</gene>
<organism evidence="4 5">
    <name type="scientific">Mycobacterium aquaticum</name>
    <dbReference type="NCBI Taxonomy" id="1927124"/>
    <lineage>
        <taxon>Bacteria</taxon>
        <taxon>Bacillati</taxon>
        <taxon>Actinomycetota</taxon>
        <taxon>Actinomycetes</taxon>
        <taxon>Mycobacteriales</taxon>
        <taxon>Mycobacteriaceae</taxon>
        <taxon>Mycobacterium</taxon>
    </lineage>
</organism>
<feature type="compositionally biased region" description="Low complexity" evidence="1">
    <location>
        <begin position="52"/>
        <end position="73"/>
    </location>
</feature>
<dbReference type="PANTHER" id="PTHR36507">
    <property type="entry name" value="BLL1555 PROTEIN"/>
    <property type="match status" value="1"/>
</dbReference>
<dbReference type="InterPro" id="IPR028096">
    <property type="entry name" value="EfeO_Cupredoxin"/>
</dbReference>
<evidence type="ECO:0000313" key="4">
    <source>
        <dbReference type="EMBL" id="ORA27885.1"/>
    </source>
</evidence>
<feature type="signal peptide" evidence="2">
    <location>
        <begin position="1"/>
        <end position="22"/>
    </location>
</feature>
<dbReference type="PANTHER" id="PTHR36507:SF1">
    <property type="entry name" value="BLL1555 PROTEIN"/>
    <property type="match status" value="1"/>
</dbReference>
<keyword evidence="5" id="KW-1185">Reference proteome</keyword>
<dbReference type="AlphaFoldDB" id="A0A1X0ADA1"/>
<keyword evidence="2" id="KW-0732">Signal</keyword>
<comment type="caution">
    <text evidence="4">The sequence shown here is derived from an EMBL/GenBank/DDBJ whole genome shotgun (WGS) entry which is preliminary data.</text>
</comment>
<dbReference type="SUPFAM" id="SSF49503">
    <property type="entry name" value="Cupredoxins"/>
    <property type="match status" value="1"/>
</dbReference>
<dbReference type="InterPro" id="IPR008972">
    <property type="entry name" value="Cupredoxin"/>
</dbReference>
<accession>A0A1X0ADA1</accession>
<dbReference type="EMBL" id="MVHF01000042">
    <property type="protein sequence ID" value="ORA27885.1"/>
    <property type="molecule type" value="Genomic_DNA"/>
</dbReference>
<dbReference type="Pfam" id="PF13473">
    <property type="entry name" value="Cupredoxin_1"/>
    <property type="match status" value="1"/>
</dbReference>
<feature type="chain" id="PRO_5038770334" description="EfeO-type cupredoxin-like domain-containing protein" evidence="2">
    <location>
        <begin position="23"/>
        <end position="163"/>
    </location>
</feature>
<sequence length="163" mass="16574">MFRRSRTSAVVAAAVMTAAALAACSNTPSATPSSAPPTVNFGANGGTSVGMAPMQGMAPMNPAAPAAPAEAPADTSSAPVSGTAVSINNFAFVPATLTVHRGDTVTWTNHDEEPHTIAANDGSFHSPGMDANATYTYTFTNAGNYDYICSIHPFMHGTVVVTP</sequence>
<evidence type="ECO:0000313" key="5">
    <source>
        <dbReference type="Proteomes" id="UP000192448"/>
    </source>
</evidence>
<reference evidence="4 5" key="1">
    <citation type="submission" date="2017-02" db="EMBL/GenBank/DDBJ databases">
        <title>The new phylogeny of genus Mycobacterium.</title>
        <authorList>
            <person name="Tortoli E."/>
            <person name="Trovato A."/>
            <person name="Cirillo D.M."/>
        </authorList>
    </citation>
    <scope>NUCLEOTIDE SEQUENCE [LARGE SCALE GENOMIC DNA]</scope>
    <source>
        <strain evidence="4 5">RW6</strain>
    </source>
</reference>
<dbReference type="CDD" id="cd13921">
    <property type="entry name" value="Amicyanin"/>
    <property type="match status" value="1"/>
</dbReference>
<dbReference type="InterPro" id="IPR035668">
    <property type="entry name" value="Amicyanin"/>
</dbReference>
<protein>
    <recommendedName>
        <fullName evidence="3">EfeO-type cupredoxin-like domain-containing protein</fullName>
    </recommendedName>
</protein>
<evidence type="ECO:0000256" key="2">
    <source>
        <dbReference type="SAM" id="SignalP"/>
    </source>
</evidence>